<feature type="compositionally biased region" description="Polar residues" evidence="1">
    <location>
        <begin position="314"/>
        <end position="326"/>
    </location>
</feature>
<reference evidence="3 4" key="1">
    <citation type="submission" date="2019-06" db="EMBL/GenBank/DDBJ databases">
        <title>Sequencing the genomes of 1000 actinobacteria strains.</title>
        <authorList>
            <person name="Klenk H.-P."/>
        </authorList>
    </citation>
    <scope>NUCLEOTIDE SEQUENCE [LARGE SCALE GENOMIC DNA]</scope>
    <source>
        <strain evidence="3 4">DSM 18082</strain>
    </source>
</reference>
<evidence type="ECO:0000256" key="1">
    <source>
        <dbReference type="SAM" id="MobiDB-lite"/>
    </source>
</evidence>
<feature type="region of interest" description="Disordered" evidence="1">
    <location>
        <begin position="307"/>
        <end position="326"/>
    </location>
</feature>
<keyword evidence="2" id="KW-1133">Transmembrane helix</keyword>
<feature type="transmembrane region" description="Helical" evidence="2">
    <location>
        <begin position="61"/>
        <end position="82"/>
    </location>
</feature>
<keyword evidence="4" id="KW-1185">Reference proteome</keyword>
<dbReference type="Proteomes" id="UP000319514">
    <property type="component" value="Unassembled WGS sequence"/>
</dbReference>
<keyword evidence="2" id="KW-0812">Transmembrane</keyword>
<dbReference type="AlphaFoldDB" id="A0A542ZIZ7"/>
<comment type="caution">
    <text evidence="3">The sequence shown here is derived from an EMBL/GenBank/DDBJ whole genome shotgun (WGS) entry which is preliminary data.</text>
</comment>
<dbReference type="RefSeq" id="WP_141788241.1">
    <property type="nucleotide sequence ID" value="NZ_BAAAKX010000021.1"/>
</dbReference>
<gene>
    <name evidence="3" type="ORF">FB474_1711</name>
</gene>
<sequence length="326" mass="34629">MTTARDPYDVLTAARPSDERLHEAWTPTRAESVLAGVRQRVAGPGAVAMRSLPVRRATRRWAATGVAAAVAALGVLAASAVLTPQAAMPKAQAIEALATAAAQAPTLEIGPGQYLHQVVTFRQDHRDAQTPAVDSTSESWVDAQGTTWLRAVSRTAPVGTSYSRAPASKLGPDPFMGTQPSDYEQWPTDATALRAFFDAHIRSDGPNALDPSQSIFEDCSDRFVAGTTPPRLNAALIRLLGSLPQVTTSRVQFAGKAAVKLEYRGAYVDGVYFDERTAQYLGETDGGNRTEVTALPTVVDAVPAEVRARAKTDPPSTDTTESVNGD</sequence>
<evidence type="ECO:0000313" key="4">
    <source>
        <dbReference type="Proteomes" id="UP000319514"/>
    </source>
</evidence>
<name>A0A542ZIZ7_9MICO</name>
<proteinExistence type="predicted"/>
<organism evidence="3 4">
    <name type="scientific">Oryzihumus leptocrescens</name>
    <dbReference type="NCBI Taxonomy" id="297536"/>
    <lineage>
        <taxon>Bacteria</taxon>
        <taxon>Bacillati</taxon>
        <taxon>Actinomycetota</taxon>
        <taxon>Actinomycetes</taxon>
        <taxon>Micrococcales</taxon>
        <taxon>Intrasporangiaceae</taxon>
        <taxon>Oryzihumus</taxon>
    </lineage>
</organism>
<evidence type="ECO:0000313" key="3">
    <source>
        <dbReference type="EMBL" id="TQL60327.1"/>
    </source>
</evidence>
<evidence type="ECO:0008006" key="5">
    <source>
        <dbReference type="Google" id="ProtNLM"/>
    </source>
</evidence>
<dbReference type="EMBL" id="VFOQ01000001">
    <property type="protein sequence ID" value="TQL60327.1"/>
    <property type="molecule type" value="Genomic_DNA"/>
</dbReference>
<protein>
    <recommendedName>
        <fullName evidence="5">CU044_5270 family protein</fullName>
    </recommendedName>
</protein>
<evidence type="ECO:0000256" key="2">
    <source>
        <dbReference type="SAM" id="Phobius"/>
    </source>
</evidence>
<dbReference type="OrthoDB" id="4860208at2"/>
<accession>A0A542ZIZ7</accession>
<keyword evidence="2" id="KW-0472">Membrane</keyword>